<dbReference type="AlphaFoldDB" id="A0AB34JZD5"/>
<accession>A0AB34JZD5</accession>
<evidence type="ECO:0000256" key="5">
    <source>
        <dbReference type="SAM" id="MobiDB-lite"/>
    </source>
</evidence>
<dbReference type="EMBL" id="JBGBPQ010000004">
    <property type="protein sequence ID" value="KAL1526030.1"/>
    <property type="molecule type" value="Genomic_DNA"/>
</dbReference>
<dbReference type="InterPro" id="IPR016163">
    <property type="entry name" value="Ald_DH_C"/>
</dbReference>
<dbReference type="Gene3D" id="3.40.605.10">
    <property type="entry name" value="Aldehyde Dehydrogenase, Chain A, domain 1"/>
    <property type="match status" value="1"/>
</dbReference>
<organism evidence="7 8">
    <name type="scientific">Prymnesium parvum</name>
    <name type="common">Toxic golden alga</name>
    <dbReference type="NCBI Taxonomy" id="97485"/>
    <lineage>
        <taxon>Eukaryota</taxon>
        <taxon>Haptista</taxon>
        <taxon>Haptophyta</taxon>
        <taxon>Prymnesiophyceae</taxon>
        <taxon>Prymnesiales</taxon>
        <taxon>Prymnesiaceae</taxon>
        <taxon>Prymnesium</taxon>
    </lineage>
</organism>
<dbReference type="InterPro" id="IPR016162">
    <property type="entry name" value="Ald_DH_N"/>
</dbReference>
<dbReference type="PANTHER" id="PTHR42804:SF1">
    <property type="entry name" value="ALDEHYDE DEHYDROGENASE-RELATED"/>
    <property type="match status" value="1"/>
</dbReference>
<evidence type="ECO:0000256" key="3">
    <source>
        <dbReference type="ARBA" id="ARBA00024226"/>
    </source>
</evidence>
<feature type="compositionally biased region" description="Pro residues" evidence="5">
    <location>
        <begin position="13"/>
        <end position="22"/>
    </location>
</feature>
<dbReference type="SUPFAM" id="SSF53720">
    <property type="entry name" value="ALDH-like"/>
    <property type="match status" value="1"/>
</dbReference>
<feature type="domain" description="Aldehyde dehydrogenase" evidence="6">
    <location>
        <begin position="27"/>
        <end position="489"/>
    </location>
</feature>
<dbReference type="Pfam" id="PF00171">
    <property type="entry name" value="Aldedh"/>
    <property type="match status" value="1"/>
</dbReference>
<dbReference type="InterPro" id="IPR016161">
    <property type="entry name" value="Ald_DH/histidinol_DH"/>
</dbReference>
<feature type="compositionally biased region" description="Low complexity" evidence="5">
    <location>
        <begin position="1"/>
        <end position="12"/>
    </location>
</feature>
<evidence type="ECO:0000313" key="7">
    <source>
        <dbReference type="EMBL" id="KAL1526030.1"/>
    </source>
</evidence>
<dbReference type="FunFam" id="3.40.605.10:FF:000026">
    <property type="entry name" value="Aldehyde dehydrogenase, putative"/>
    <property type="match status" value="1"/>
</dbReference>
<evidence type="ECO:0000313" key="8">
    <source>
        <dbReference type="Proteomes" id="UP001515480"/>
    </source>
</evidence>
<name>A0AB34JZD5_PRYPA</name>
<comment type="catalytic activity">
    <reaction evidence="4">
        <text>an aldehyde + NAD(+) + H2O = a carboxylate + NADH + 2 H(+)</text>
        <dbReference type="Rhea" id="RHEA:16185"/>
        <dbReference type="ChEBI" id="CHEBI:15377"/>
        <dbReference type="ChEBI" id="CHEBI:15378"/>
        <dbReference type="ChEBI" id="CHEBI:17478"/>
        <dbReference type="ChEBI" id="CHEBI:29067"/>
        <dbReference type="ChEBI" id="CHEBI:57540"/>
        <dbReference type="ChEBI" id="CHEBI:57945"/>
        <dbReference type="EC" id="1.2.1.3"/>
    </reaction>
</comment>
<keyword evidence="2" id="KW-0560">Oxidoreductase</keyword>
<dbReference type="Gene3D" id="3.40.309.10">
    <property type="entry name" value="Aldehyde Dehydrogenase, Chain A, domain 2"/>
    <property type="match status" value="1"/>
</dbReference>
<dbReference type="InterPro" id="IPR015590">
    <property type="entry name" value="Aldehyde_DH_dom"/>
</dbReference>
<evidence type="ECO:0000256" key="4">
    <source>
        <dbReference type="ARBA" id="ARBA00049194"/>
    </source>
</evidence>
<evidence type="ECO:0000259" key="6">
    <source>
        <dbReference type="Pfam" id="PF00171"/>
    </source>
</evidence>
<comment type="caution">
    <text evidence="7">The sequence shown here is derived from an EMBL/GenBank/DDBJ whole genome shotgun (WGS) entry which is preliminary data.</text>
</comment>
<evidence type="ECO:0000256" key="1">
    <source>
        <dbReference type="ARBA" id="ARBA00009986"/>
    </source>
</evidence>
<keyword evidence="8" id="KW-1185">Reference proteome</keyword>
<dbReference type="InterPro" id="IPR016160">
    <property type="entry name" value="Ald_DH_CS_CYS"/>
</dbReference>
<dbReference type="Proteomes" id="UP001515480">
    <property type="component" value="Unassembled WGS sequence"/>
</dbReference>
<dbReference type="PANTHER" id="PTHR42804">
    <property type="entry name" value="ALDEHYDE DEHYDROGENASE"/>
    <property type="match status" value="1"/>
</dbReference>
<gene>
    <name evidence="7" type="ORF">AB1Y20_020851</name>
</gene>
<proteinExistence type="inferred from homology"/>
<dbReference type="GO" id="GO:0004029">
    <property type="term" value="F:aldehyde dehydrogenase (NAD+) activity"/>
    <property type="evidence" value="ECO:0007669"/>
    <property type="project" value="UniProtKB-EC"/>
</dbReference>
<dbReference type="FunFam" id="3.40.605.10:FF:000007">
    <property type="entry name" value="NAD/NADP-dependent betaine aldehyde dehydrogenase"/>
    <property type="match status" value="1"/>
</dbReference>
<evidence type="ECO:0000256" key="2">
    <source>
        <dbReference type="ARBA" id="ARBA00023002"/>
    </source>
</evidence>
<dbReference type="PROSITE" id="PS00070">
    <property type="entry name" value="ALDEHYDE_DEHYDR_CYS"/>
    <property type="match status" value="1"/>
</dbReference>
<protein>
    <recommendedName>
        <fullName evidence="3">aldehyde dehydrogenase (NAD(+))</fullName>
        <ecNumber evidence="3">1.2.1.3</ecNumber>
    </recommendedName>
</protein>
<comment type="similarity">
    <text evidence="1">Belongs to the aldehyde dehydrogenase family.</text>
</comment>
<dbReference type="EC" id="1.2.1.3" evidence="3"/>
<feature type="region of interest" description="Disordered" evidence="5">
    <location>
        <begin position="1"/>
        <end position="25"/>
    </location>
</feature>
<sequence length="508" mass="53017">MALRARLSRLARPPSPPAPPSLPRRASSIAVLSPRDGLPFAEIPDTTAAQVDSAVAAAAACVASGWARREAVDERAAALRRLAASLLERREELATLESRDCGRPLAETRADVSFSAAVCEYYAELAQVKLAAAPLPLRDEPHFGARLVPHAAGVAACITPWNYPLMQAVAKLAPALAAGCAVLLKPSPLASLTCLRLAELAPLPPGALAVLTGGPPCGGGGGAARLVGHPRVDLLSFTGSGAAGRQLLHGSADALRRSALELGGKGALLVFDDADVPAAVDWAMVGIFCAAGQICSATSRVLVHRSIYKRFTDALVAATAELRVGDPLAESCQVGAVISARQQEMVLRAINGAVADGGKLLAGSGEKLIIEGLEGGYYVKPTILADLPRDSAAWREEIFGPVVAVSSFETEQEAIAIANDSPYGLGHAVMSADEERCRRVADELEAGVVWINSNQALFPATPFGGWKQSGFGKEYGEAGLEEYLRYKTVISAQHGFSWNYFDSGKAGG</sequence>
<reference evidence="7 8" key="1">
    <citation type="journal article" date="2024" name="Science">
        <title>Giant polyketide synthase enzymes in the biosynthesis of giant marine polyether toxins.</title>
        <authorList>
            <person name="Fallon T.R."/>
            <person name="Shende V.V."/>
            <person name="Wierzbicki I.H."/>
            <person name="Pendleton A.L."/>
            <person name="Watervoot N.F."/>
            <person name="Auber R.P."/>
            <person name="Gonzalez D.J."/>
            <person name="Wisecaver J.H."/>
            <person name="Moore B.S."/>
        </authorList>
    </citation>
    <scope>NUCLEOTIDE SEQUENCE [LARGE SCALE GENOMIC DNA]</scope>
    <source>
        <strain evidence="7 8">12B1</strain>
    </source>
</reference>
<dbReference type="FunFam" id="3.40.309.10:FF:000012">
    <property type="entry name" value="Betaine aldehyde dehydrogenase"/>
    <property type="match status" value="1"/>
</dbReference>